<evidence type="ECO:0000256" key="7">
    <source>
        <dbReference type="ARBA" id="ARBA00022825"/>
    </source>
</evidence>
<dbReference type="AlphaFoldDB" id="A0A815XSE2"/>
<keyword evidence="4 9" id="KW-0645">Protease</keyword>
<dbReference type="InterPro" id="IPR036852">
    <property type="entry name" value="Peptidase_S8/S53_dom_sf"/>
</dbReference>
<dbReference type="PANTHER" id="PTHR43806">
    <property type="entry name" value="PEPTIDASE S8"/>
    <property type="match status" value="1"/>
</dbReference>
<comment type="caution">
    <text evidence="14">The sequence shown here is derived from an EMBL/GenBank/DDBJ whole genome shotgun (WGS) entry which is preliminary data.</text>
</comment>
<feature type="domain" description="C5a peptidase/Subtilisin-like protease SBT2-like Fn3-like" evidence="13">
    <location>
        <begin position="532"/>
        <end position="647"/>
    </location>
</feature>
<dbReference type="GO" id="GO:0004252">
    <property type="term" value="F:serine-type endopeptidase activity"/>
    <property type="evidence" value="ECO:0007669"/>
    <property type="project" value="UniProtKB-UniRule"/>
</dbReference>
<keyword evidence="6 9" id="KW-0378">Hydrolase</keyword>
<evidence type="ECO:0000256" key="8">
    <source>
        <dbReference type="PIRSR" id="PIRSR615500-1"/>
    </source>
</evidence>
<evidence type="ECO:0000256" key="9">
    <source>
        <dbReference type="PROSITE-ProRule" id="PRU01240"/>
    </source>
</evidence>
<accession>A0A815XSE2</accession>
<evidence type="ECO:0000259" key="12">
    <source>
        <dbReference type="Pfam" id="PF02225"/>
    </source>
</evidence>
<dbReference type="InterPro" id="IPR010435">
    <property type="entry name" value="C5a/SBT2-like_Fn3"/>
</dbReference>
<dbReference type="Gene3D" id="2.60.40.1710">
    <property type="entry name" value="Subtilisin-like superfamily"/>
    <property type="match status" value="1"/>
</dbReference>
<feature type="domain" description="Peptidase S8/S53" evidence="11">
    <location>
        <begin position="82"/>
        <end position="473"/>
    </location>
</feature>
<dbReference type="EMBL" id="CAJOBC010094115">
    <property type="protein sequence ID" value="CAF4422400.1"/>
    <property type="molecule type" value="Genomic_DNA"/>
</dbReference>
<dbReference type="Pfam" id="PF06280">
    <property type="entry name" value="fn3_5"/>
    <property type="match status" value="1"/>
</dbReference>
<evidence type="ECO:0000256" key="6">
    <source>
        <dbReference type="ARBA" id="ARBA00022801"/>
    </source>
</evidence>
<dbReference type="InterPro" id="IPR003137">
    <property type="entry name" value="PA_domain"/>
</dbReference>
<evidence type="ECO:0000256" key="10">
    <source>
        <dbReference type="RuleBase" id="RU003355"/>
    </source>
</evidence>
<dbReference type="Gene3D" id="3.50.30.30">
    <property type="match status" value="1"/>
</dbReference>
<dbReference type="InterPro" id="IPR023827">
    <property type="entry name" value="Peptidase_S8_Asp-AS"/>
</dbReference>
<keyword evidence="16" id="KW-1185">Reference proteome</keyword>
<dbReference type="PROSITE" id="PS00138">
    <property type="entry name" value="SUBTILASE_SER"/>
    <property type="match status" value="1"/>
</dbReference>
<dbReference type="InterPro" id="IPR050131">
    <property type="entry name" value="Peptidase_S8_subtilisin-like"/>
</dbReference>
<dbReference type="Pfam" id="PF00082">
    <property type="entry name" value="Peptidase_S8"/>
    <property type="match status" value="1"/>
</dbReference>
<dbReference type="PRINTS" id="PR00723">
    <property type="entry name" value="SUBTILISIN"/>
</dbReference>
<dbReference type="Proteomes" id="UP000681722">
    <property type="component" value="Unassembled WGS sequence"/>
</dbReference>
<dbReference type="InterPro" id="IPR023828">
    <property type="entry name" value="Peptidase_S8_Ser-AS"/>
</dbReference>
<dbReference type="InterPro" id="IPR022398">
    <property type="entry name" value="Peptidase_S8_His-AS"/>
</dbReference>
<dbReference type="Proteomes" id="UP000663829">
    <property type="component" value="Unassembled WGS sequence"/>
</dbReference>
<name>A0A815XSE2_9BILA</name>
<dbReference type="Pfam" id="PF02225">
    <property type="entry name" value="PA"/>
    <property type="match status" value="1"/>
</dbReference>
<dbReference type="OrthoDB" id="206201at2759"/>
<dbReference type="GO" id="GO:0005615">
    <property type="term" value="C:extracellular space"/>
    <property type="evidence" value="ECO:0007669"/>
    <property type="project" value="TreeGrafter"/>
</dbReference>
<keyword evidence="7 9" id="KW-0720">Serine protease</keyword>
<dbReference type="InterPro" id="IPR046450">
    <property type="entry name" value="PA_dom_sf"/>
</dbReference>
<feature type="active site" description="Charge relay system" evidence="8 9">
    <location>
        <position position="145"/>
    </location>
</feature>
<dbReference type="PROSITE" id="PS51892">
    <property type="entry name" value="SUBTILASE"/>
    <property type="match status" value="1"/>
</dbReference>
<dbReference type="InterPro" id="IPR000209">
    <property type="entry name" value="Peptidase_S8/S53_dom"/>
</dbReference>
<evidence type="ECO:0000256" key="1">
    <source>
        <dbReference type="ARBA" id="ARBA00011073"/>
    </source>
</evidence>
<feature type="active site" description="Charge relay system" evidence="8 9">
    <location>
        <position position="91"/>
    </location>
</feature>
<evidence type="ECO:0000256" key="5">
    <source>
        <dbReference type="ARBA" id="ARBA00022729"/>
    </source>
</evidence>
<dbReference type="GO" id="GO:0006508">
    <property type="term" value="P:proteolysis"/>
    <property type="evidence" value="ECO:0007669"/>
    <property type="project" value="UniProtKB-KW"/>
</dbReference>
<sequence length="792" mass="85665">MGSTIKVRQHYTNPIFYGMAFESDNSTFDETMISLHPMVADMWPIRTFKPAAAITQKGGQPNLAFAHLLTQVNAVHKRGIRGKGIKIGVIDSGVDYKHPALGGCFGIGCRIAYGYDLVGDKYDGTNTPVPDKDPIDNCPIPSLGHGTHVTGIMAAKETNLTGVAPDATYGMWRIFGCQGSSGNDVIIQALIQSYEANMDIISLSLGNPYEWQEDITSVVADRIVQRGCLVVAAQGNGFFSSSSVTAGNSPGAGHGVVSVASFDNAKIVTSVFRVGNTSCSYAGPLAYPYQPPFPNLEIVPTATALDANSDLCSKVENNVTGKIALAYRGTCSQGAQALLAQEQGAKGLLLYNYVGEPAFFPLYVDPRIQIPVGGISHSDGIALFKLKNMKTVAIFNKNSYLYPTLTNSGHISYFSNLGPPNELQLKPDLGAVGGLVYSTVPLKLGGYATYSGTSMSTPYVSGSFALYLQAKKMSRKTNFNPLSVIQKFQNYAKVTTVSVTDKSIETPLRQGAGLVQVADTINSDTIVRPGKISFNDTQHFKKKHTLYINNIGKTTLKYTISHIPARTVSPYDRASTGYAVQTPFAYSKSNASAKLTFLPGSVSVRAGKTTQVSFTVEPPKLDQKDHDLYGGYIVVKPNKGVAVHIPYIGEVGNRYDLPILDRKSFPYLSKRGNSTAITKFPYTFNRWSNTTQPQVNIMFLSGTARFRIDIVNSNGSVIGVMVEDRYLPAVPISGDPYYIYIWDGTLLTSLSSVRSLVGAGIFKMKISVLRIFGNPSSANNYETWISSPIKVT</sequence>
<evidence type="ECO:0000313" key="14">
    <source>
        <dbReference type="EMBL" id="CAF1560959.1"/>
    </source>
</evidence>
<dbReference type="Gene3D" id="3.40.50.200">
    <property type="entry name" value="Peptidase S8/S53 domain"/>
    <property type="match status" value="1"/>
</dbReference>
<dbReference type="InterPro" id="IPR015500">
    <property type="entry name" value="Peptidase_S8_subtilisin-rel"/>
</dbReference>
<keyword evidence="2" id="KW-0134">Cell wall</keyword>
<feature type="domain" description="PA" evidence="12">
    <location>
        <begin position="308"/>
        <end position="383"/>
    </location>
</feature>
<dbReference type="GO" id="GO:0016020">
    <property type="term" value="C:membrane"/>
    <property type="evidence" value="ECO:0007669"/>
    <property type="project" value="InterPro"/>
</dbReference>
<keyword evidence="5" id="KW-0732">Signal</keyword>
<comment type="similarity">
    <text evidence="1 9 10">Belongs to the peptidase S8 family.</text>
</comment>
<dbReference type="SUPFAM" id="SSF52743">
    <property type="entry name" value="Subtilisin-like"/>
    <property type="match status" value="1"/>
</dbReference>
<feature type="active site" description="Charge relay system" evidence="8 9">
    <location>
        <position position="454"/>
    </location>
</feature>
<protein>
    <submittedName>
        <fullName evidence="14">Uncharacterized protein</fullName>
    </submittedName>
</protein>
<dbReference type="CDD" id="cd07489">
    <property type="entry name" value="Peptidases_S8_5"/>
    <property type="match status" value="1"/>
</dbReference>
<dbReference type="SUPFAM" id="SSF52025">
    <property type="entry name" value="PA domain"/>
    <property type="match status" value="1"/>
</dbReference>
<evidence type="ECO:0000259" key="11">
    <source>
        <dbReference type="Pfam" id="PF00082"/>
    </source>
</evidence>
<evidence type="ECO:0000259" key="13">
    <source>
        <dbReference type="Pfam" id="PF06280"/>
    </source>
</evidence>
<organism evidence="14 16">
    <name type="scientific">Didymodactylos carnosus</name>
    <dbReference type="NCBI Taxonomy" id="1234261"/>
    <lineage>
        <taxon>Eukaryota</taxon>
        <taxon>Metazoa</taxon>
        <taxon>Spiralia</taxon>
        <taxon>Gnathifera</taxon>
        <taxon>Rotifera</taxon>
        <taxon>Eurotatoria</taxon>
        <taxon>Bdelloidea</taxon>
        <taxon>Philodinida</taxon>
        <taxon>Philodinidae</taxon>
        <taxon>Didymodactylos</taxon>
    </lineage>
</organism>
<dbReference type="InterPro" id="IPR034187">
    <property type="entry name" value="Peptidases_S8_5"/>
</dbReference>
<dbReference type="PANTHER" id="PTHR43806:SF66">
    <property type="entry name" value="SERIN ENDOPEPTIDASE"/>
    <property type="match status" value="1"/>
</dbReference>
<gene>
    <name evidence="14" type="ORF">GPM918_LOCUS39762</name>
    <name evidence="15" type="ORF">SRO942_LOCUS40658</name>
</gene>
<dbReference type="CDD" id="cd00538">
    <property type="entry name" value="PA"/>
    <property type="match status" value="1"/>
</dbReference>
<dbReference type="PROSITE" id="PS00137">
    <property type="entry name" value="SUBTILASE_HIS"/>
    <property type="match status" value="1"/>
</dbReference>
<evidence type="ECO:0000256" key="2">
    <source>
        <dbReference type="ARBA" id="ARBA00022512"/>
    </source>
</evidence>
<keyword evidence="3" id="KW-0964">Secreted</keyword>
<dbReference type="EMBL" id="CAJNOQ010028368">
    <property type="protein sequence ID" value="CAF1560959.1"/>
    <property type="molecule type" value="Genomic_DNA"/>
</dbReference>
<reference evidence="14" key="1">
    <citation type="submission" date="2021-02" db="EMBL/GenBank/DDBJ databases">
        <authorList>
            <person name="Nowell W R."/>
        </authorList>
    </citation>
    <scope>NUCLEOTIDE SEQUENCE</scope>
</reference>
<evidence type="ECO:0000256" key="3">
    <source>
        <dbReference type="ARBA" id="ARBA00022525"/>
    </source>
</evidence>
<evidence type="ECO:0000256" key="4">
    <source>
        <dbReference type="ARBA" id="ARBA00022670"/>
    </source>
</evidence>
<dbReference type="PROSITE" id="PS00136">
    <property type="entry name" value="SUBTILASE_ASP"/>
    <property type="match status" value="1"/>
</dbReference>
<evidence type="ECO:0000313" key="16">
    <source>
        <dbReference type="Proteomes" id="UP000663829"/>
    </source>
</evidence>
<evidence type="ECO:0000313" key="15">
    <source>
        <dbReference type="EMBL" id="CAF4422400.1"/>
    </source>
</evidence>
<proteinExistence type="inferred from homology"/>